<dbReference type="Proteomes" id="UP000001919">
    <property type="component" value="Chromosome"/>
</dbReference>
<evidence type="ECO:0000313" key="4">
    <source>
        <dbReference type="EMBL" id="ACU85120.1"/>
    </source>
</evidence>
<dbReference type="AlphaFoldDB" id="C7MC13"/>
<gene>
    <name evidence="4" type="ordered locus">Bfae_12770</name>
</gene>
<evidence type="ECO:0000313" key="5">
    <source>
        <dbReference type="Proteomes" id="UP000001919"/>
    </source>
</evidence>
<keyword evidence="4" id="KW-0121">Carboxypeptidase</keyword>
<keyword evidence="3" id="KW-1133">Transmembrane helix</keyword>
<proteinExistence type="inferred from homology"/>
<name>C7MC13_BRAFD</name>
<dbReference type="PRINTS" id="PR00922">
    <property type="entry name" value="DADACBPTASE3"/>
</dbReference>
<dbReference type="EMBL" id="CP001643">
    <property type="protein sequence ID" value="ACU85120.1"/>
    <property type="molecule type" value="Genomic_DNA"/>
</dbReference>
<keyword evidence="3" id="KW-0472">Membrane</keyword>
<keyword evidence="4" id="KW-0645">Protease</keyword>
<dbReference type="KEGG" id="bfa:Bfae_12770"/>
<dbReference type="Pfam" id="PF02113">
    <property type="entry name" value="Peptidase_S13"/>
    <property type="match status" value="2"/>
</dbReference>
<dbReference type="Gene3D" id="3.40.710.10">
    <property type="entry name" value="DD-peptidase/beta-lactamase superfamily"/>
    <property type="match status" value="2"/>
</dbReference>
<dbReference type="InterPro" id="IPR012338">
    <property type="entry name" value="Beta-lactam/transpept-like"/>
</dbReference>
<keyword evidence="3" id="KW-0812">Transmembrane</keyword>
<sequence>MASSARERIWRTAAIVMCAAVPASFYLLGDLTDAFPGVLTVRTEQEAPAAGPRAVSEDWERLEAQDLLPAPTSPAPEVDPADLERRMAAHAELPVVEGGLAFSVVDAGTGQILASRDPDTALVPASTLKLLTAAAVLREYSGDEVLRTRASVEDGVITLIGGGDMTLTEERLRTLATEAASLATEQGADEVTVALDDTFLVGGSNEAWGNNGPAGGWVTPTASLALDEGWLDEELYGPKSTTPARDAAERFAELLGEAGLTVTGKIAAAEAPQEAPTVEVTSAPLEEIVRHTLLISDNTTAELLAHLVAHARGEDTTPAGAAAAVEAEIRELAAEIGVPEDALETLEIHDGSGLSRQNRVPPALLSAVLAEVASGEVPTLEQILFDVPIAGLSGTLADRFDAAGTEDATGLVRGKTGYLGGAATLAGVTVLPDGRTVGYAIAVHGFDGVDAPAARAAVDAVAAEMVQED</sequence>
<dbReference type="GO" id="GO:0004185">
    <property type="term" value="F:serine-type carboxypeptidase activity"/>
    <property type="evidence" value="ECO:0007669"/>
    <property type="project" value="InterPro"/>
</dbReference>
<accession>C7MC13</accession>
<dbReference type="MEROPS" id="S13.004"/>
<dbReference type="GO" id="GO:0000270">
    <property type="term" value="P:peptidoglycan metabolic process"/>
    <property type="evidence" value="ECO:0007669"/>
    <property type="project" value="TreeGrafter"/>
</dbReference>
<organism evidence="4 5">
    <name type="scientific">Brachybacterium faecium (strain ATCC 43885 / DSM 4810 / JCM 11609 / LMG 19847 / NBRC 14762 / NCIMB 9860 / 6-10)</name>
    <dbReference type="NCBI Taxonomy" id="446465"/>
    <lineage>
        <taxon>Bacteria</taxon>
        <taxon>Bacillati</taxon>
        <taxon>Actinomycetota</taxon>
        <taxon>Actinomycetes</taxon>
        <taxon>Micrococcales</taxon>
        <taxon>Dermabacteraceae</taxon>
        <taxon>Brachybacterium</taxon>
    </lineage>
</organism>
<reference evidence="4 5" key="1">
    <citation type="journal article" date="2009" name="Stand. Genomic Sci.">
        <title>Complete genome sequence of Brachybacterium faecium type strain (Schefferle 6-10).</title>
        <authorList>
            <person name="Lapidus A."/>
            <person name="Pukall R."/>
            <person name="Labuttii K."/>
            <person name="Copeland A."/>
            <person name="Del Rio T.G."/>
            <person name="Nolan M."/>
            <person name="Chen F."/>
            <person name="Lucas S."/>
            <person name="Tice H."/>
            <person name="Cheng J.F."/>
            <person name="Bruce D."/>
            <person name="Goodwin L."/>
            <person name="Pitluck S."/>
            <person name="Rohde M."/>
            <person name="Goker M."/>
            <person name="Pati A."/>
            <person name="Ivanova N."/>
            <person name="Mavrommatis K."/>
            <person name="Chen A."/>
            <person name="Palaniappan K."/>
            <person name="D'haeseleer P."/>
            <person name="Chain P."/>
            <person name="Bristow J."/>
            <person name="Eisen J.A."/>
            <person name="Markowitz V."/>
            <person name="Hugenholtz P."/>
            <person name="Kyrpides N.C."/>
            <person name="Klenk H.P."/>
        </authorList>
    </citation>
    <scope>NUCLEOTIDE SEQUENCE [LARGE SCALE GENOMIC DNA]</scope>
    <source>
        <strain evidence="5">ATCC 43885 / DSM 4810 / JCM 11609 / LMG 19847 / NBRC 14762 / NCIMB 9860 / 6-10</strain>
    </source>
</reference>
<dbReference type="STRING" id="446465.Bfae_12770"/>
<dbReference type="PANTHER" id="PTHR30023:SF0">
    <property type="entry name" value="PENICILLIN-SENSITIVE CARBOXYPEPTIDASE A"/>
    <property type="match status" value="1"/>
</dbReference>
<dbReference type="SUPFAM" id="SSF56601">
    <property type="entry name" value="beta-lactamase/transpeptidase-like"/>
    <property type="match status" value="1"/>
</dbReference>
<dbReference type="PANTHER" id="PTHR30023">
    <property type="entry name" value="D-ALANYL-D-ALANINE CARBOXYPEPTIDASE"/>
    <property type="match status" value="1"/>
</dbReference>
<protein>
    <submittedName>
        <fullName evidence="4">D-alanyl-D-alanine carboxypeptidase, serine-type, PBP4 family</fullName>
    </submittedName>
</protein>
<evidence type="ECO:0000256" key="1">
    <source>
        <dbReference type="ARBA" id="ARBA00006096"/>
    </source>
</evidence>
<dbReference type="GO" id="GO:0006508">
    <property type="term" value="P:proteolysis"/>
    <property type="evidence" value="ECO:0007669"/>
    <property type="project" value="InterPro"/>
</dbReference>
<dbReference type="OrthoDB" id="56883at2"/>
<dbReference type="InterPro" id="IPR000667">
    <property type="entry name" value="Peptidase_S13"/>
</dbReference>
<keyword evidence="2" id="KW-0378">Hydrolase</keyword>
<dbReference type="eggNOG" id="COG2027">
    <property type="taxonomic scope" value="Bacteria"/>
</dbReference>
<dbReference type="PATRIC" id="fig|446465.5.peg.1277"/>
<dbReference type="HOGENOM" id="CLU_017692_0_2_11"/>
<keyword evidence="5" id="KW-1185">Reference proteome</keyword>
<comment type="similarity">
    <text evidence="1">Belongs to the peptidase S13 family.</text>
</comment>
<evidence type="ECO:0000256" key="2">
    <source>
        <dbReference type="ARBA" id="ARBA00022801"/>
    </source>
</evidence>
<evidence type="ECO:0000256" key="3">
    <source>
        <dbReference type="SAM" id="Phobius"/>
    </source>
</evidence>
<feature type="transmembrane region" description="Helical" evidence="3">
    <location>
        <begin position="12"/>
        <end position="29"/>
    </location>
</feature>